<reference evidence="1 2" key="1">
    <citation type="journal article" date="2019" name="Nat. Ecol. Evol.">
        <title>Megaphylogeny resolves global patterns of mushroom evolution.</title>
        <authorList>
            <person name="Varga T."/>
            <person name="Krizsan K."/>
            <person name="Foldi C."/>
            <person name="Dima B."/>
            <person name="Sanchez-Garcia M."/>
            <person name="Sanchez-Ramirez S."/>
            <person name="Szollosi G.J."/>
            <person name="Szarkandi J.G."/>
            <person name="Papp V."/>
            <person name="Albert L."/>
            <person name="Andreopoulos W."/>
            <person name="Angelini C."/>
            <person name="Antonin V."/>
            <person name="Barry K.W."/>
            <person name="Bougher N.L."/>
            <person name="Buchanan P."/>
            <person name="Buyck B."/>
            <person name="Bense V."/>
            <person name="Catcheside P."/>
            <person name="Chovatia M."/>
            <person name="Cooper J."/>
            <person name="Damon W."/>
            <person name="Desjardin D."/>
            <person name="Finy P."/>
            <person name="Geml J."/>
            <person name="Haridas S."/>
            <person name="Hughes K."/>
            <person name="Justo A."/>
            <person name="Karasinski D."/>
            <person name="Kautmanova I."/>
            <person name="Kiss B."/>
            <person name="Kocsube S."/>
            <person name="Kotiranta H."/>
            <person name="LaButti K.M."/>
            <person name="Lechner B.E."/>
            <person name="Liimatainen K."/>
            <person name="Lipzen A."/>
            <person name="Lukacs Z."/>
            <person name="Mihaltcheva S."/>
            <person name="Morgado L.N."/>
            <person name="Niskanen T."/>
            <person name="Noordeloos M.E."/>
            <person name="Ohm R.A."/>
            <person name="Ortiz-Santana B."/>
            <person name="Ovrebo C."/>
            <person name="Racz N."/>
            <person name="Riley R."/>
            <person name="Savchenko A."/>
            <person name="Shiryaev A."/>
            <person name="Soop K."/>
            <person name="Spirin V."/>
            <person name="Szebenyi C."/>
            <person name="Tomsovsky M."/>
            <person name="Tulloss R.E."/>
            <person name="Uehling J."/>
            <person name="Grigoriev I.V."/>
            <person name="Vagvolgyi C."/>
            <person name="Papp T."/>
            <person name="Martin F.M."/>
            <person name="Miettinen O."/>
            <person name="Hibbett D.S."/>
            <person name="Nagy L.G."/>
        </authorList>
    </citation>
    <scope>NUCLEOTIDE SEQUENCE [LARGE SCALE GENOMIC DNA]</scope>
    <source>
        <strain evidence="1 2">NL-1719</strain>
    </source>
</reference>
<dbReference type="EMBL" id="ML208432">
    <property type="protein sequence ID" value="TFK65571.1"/>
    <property type="molecule type" value="Genomic_DNA"/>
</dbReference>
<proteinExistence type="predicted"/>
<organism evidence="1 2">
    <name type="scientific">Pluteus cervinus</name>
    <dbReference type="NCBI Taxonomy" id="181527"/>
    <lineage>
        <taxon>Eukaryota</taxon>
        <taxon>Fungi</taxon>
        <taxon>Dikarya</taxon>
        <taxon>Basidiomycota</taxon>
        <taxon>Agaricomycotina</taxon>
        <taxon>Agaricomycetes</taxon>
        <taxon>Agaricomycetidae</taxon>
        <taxon>Agaricales</taxon>
        <taxon>Pluteineae</taxon>
        <taxon>Pluteaceae</taxon>
        <taxon>Pluteus</taxon>
    </lineage>
</organism>
<name>A0ACD3AIN1_9AGAR</name>
<protein>
    <submittedName>
        <fullName evidence="1">Uncharacterized protein</fullName>
    </submittedName>
</protein>
<sequence length="501" mass="56338">MFEMGPAVTCIPPMQAMHDNNDLLRSQSNAGHRPFHSSPVRSKPQLKHDPKTALRIPQSLRLSYDHQSSDNPNVVVNDSDDVIHVNTEALHDDMGHPTLTTYHTNFLGLQFDADEALPFTSISNLFPPIPLDDLELELCDDPVLVGSCGRRRLECLDVEEDDDDDGLGGDGYGWQYRNNGTSHFVARGHIEEVNSHLGNEAADPEVEPKSRLHRTSTMGKGLKAQSIAPPSSLGLGLAFNHELPSSCTPPPRPKMRATSLPSLSFINAPKSGGIEDRPPKPPSTTSEAILDDSELVTTNLALLDLARDDLESLSISLSSLGSSSMNLESHAILCQHIKEATNALADALSQRWKSIRQSGAWHFRSVSWQRKHVGRMLSLQTTLRRLIAIRDHPAPLTKKLKVLNRKLTEHNSKLRNLVHKIHASFDRLEMKCTHAMLVQAHADAKELRRQRQLRPTRDTASVSRGRTEDEEYRIRWQEEKARREELKRRLWNWKNTTLKRS</sequence>
<accession>A0ACD3AIN1</accession>
<keyword evidence="2" id="KW-1185">Reference proteome</keyword>
<dbReference type="Proteomes" id="UP000308600">
    <property type="component" value="Unassembled WGS sequence"/>
</dbReference>
<gene>
    <name evidence="1" type="ORF">BDN72DRAFT_845380</name>
</gene>
<evidence type="ECO:0000313" key="2">
    <source>
        <dbReference type="Proteomes" id="UP000308600"/>
    </source>
</evidence>
<evidence type="ECO:0000313" key="1">
    <source>
        <dbReference type="EMBL" id="TFK65571.1"/>
    </source>
</evidence>